<feature type="compositionally biased region" description="Polar residues" evidence="1">
    <location>
        <begin position="132"/>
        <end position="145"/>
    </location>
</feature>
<name>C0P4H4_MAIZE</name>
<evidence type="ECO:0000256" key="1">
    <source>
        <dbReference type="SAM" id="MobiDB-lite"/>
    </source>
</evidence>
<feature type="compositionally biased region" description="Basic and acidic residues" evidence="1">
    <location>
        <begin position="148"/>
        <end position="168"/>
    </location>
</feature>
<dbReference type="AlphaFoldDB" id="C0P4H4"/>
<reference evidence="2" key="2">
    <citation type="submission" date="2012-06" db="EMBL/GenBank/DDBJ databases">
        <authorList>
            <person name="Yu Y."/>
            <person name="Currie J."/>
            <person name="Lomeli R."/>
            <person name="Angelova A."/>
            <person name="Collura K."/>
            <person name="Wissotski M."/>
            <person name="Campos D."/>
            <person name="Kudrna D."/>
            <person name="Golser W."/>
            <person name="Ashely E."/>
            <person name="Descour A."/>
            <person name="Fernandes J."/>
            <person name="Soderlund C."/>
            <person name="Walbot V."/>
        </authorList>
    </citation>
    <scope>NUCLEOTIDE SEQUENCE</scope>
    <source>
        <strain evidence="2">B73</strain>
    </source>
</reference>
<sequence>MLRSRKLSPCSPGSTWSTVPVSLFADSDRYCSPAGRVGTPPESALCLRSSRRSGDESGNDGTPPVSWLWQRMRLVIDGSAAMDGGMVPEIWLKLASSVRRLDSALKPSGIWPERRFLLTARKRRFEHDASDAGSSPSTRPGTLSPLQLEKEGTDQRHRPAVSRRQDKRERRRGNL</sequence>
<organism evidence="2">
    <name type="scientific">Zea mays</name>
    <name type="common">Maize</name>
    <dbReference type="NCBI Taxonomy" id="4577"/>
    <lineage>
        <taxon>Eukaryota</taxon>
        <taxon>Viridiplantae</taxon>
        <taxon>Streptophyta</taxon>
        <taxon>Embryophyta</taxon>
        <taxon>Tracheophyta</taxon>
        <taxon>Spermatophyta</taxon>
        <taxon>Magnoliopsida</taxon>
        <taxon>Liliopsida</taxon>
        <taxon>Poales</taxon>
        <taxon>Poaceae</taxon>
        <taxon>PACMAD clade</taxon>
        <taxon>Panicoideae</taxon>
        <taxon>Andropogonodae</taxon>
        <taxon>Andropogoneae</taxon>
        <taxon>Tripsacinae</taxon>
        <taxon>Zea</taxon>
    </lineage>
</organism>
<reference evidence="2" key="1">
    <citation type="journal article" date="2009" name="PLoS Genet.">
        <title>Sequencing, mapping, and analysis of 27,455 maize full-length cDNAs.</title>
        <authorList>
            <person name="Soderlund C."/>
            <person name="Descour A."/>
            <person name="Kudrna D."/>
            <person name="Bomhoff M."/>
            <person name="Boyd L."/>
            <person name="Currie J."/>
            <person name="Angelova A."/>
            <person name="Collura K."/>
            <person name="Wissotski M."/>
            <person name="Ashley E."/>
            <person name="Morrow D."/>
            <person name="Fernandes J."/>
            <person name="Walbot V."/>
            <person name="Yu Y."/>
        </authorList>
    </citation>
    <scope>NUCLEOTIDE SEQUENCE</scope>
    <source>
        <strain evidence="2">B73</strain>
    </source>
</reference>
<feature type="region of interest" description="Disordered" evidence="1">
    <location>
        <begin position="126"/>
        <end position="175"/>
    </location>
</feature>
<evidence type="ECO:0000313" key="2">
    <source>
        <dbReference type="EMBL" id="ACN27890.1"/>
    </source>
</evidence>
<dbReference type="EMBL" id="BT063193">
    <property type="protein sequence ID" value="ACN27890.1"/>
    <property type="molecule type" value="mRNA"/>
</dbReference>
<protein>
    <submittedName>
        <fullName evidence="2">Uncharacterized protein</fullName>
    </submittedName>
</protein>
<proteinExistence type="evidence at transcript level"/>
<accession>C0P4H4</accession>